<dbReference type="Proteomes" id="UP000310506">
    <property type="component" value="Unassembled WGS sequence"/>
</dbReference>
<comment type="caution">
    <text evidence="1">The sequence shown here is derived from an EMBL/GenBank/DDBJ whole genome shotgun (WGS) entry which is preliminary data.</text>
</comment>
<proteinExistence type="predicted"/>
<dbReference type="EMBL" id="SDGV01000017">
    <property type="protein sequence ID" value="THB60910.1"/>
    <property type="molecule type" value="Genomic_DNA"/>
</dbReference>
<evidence type="ECO:0000313" key="1">
    <source>
        <dbReference type="EMBL" id="THB60910.1"/>
    </source>
</evidence>
<dbReference type="AlphaFoldDB" id="A0A4S3B4Z9"/>
<dbReference type="OrthoDB" id="2088453at2"/>
<name>A0A4S3B4Z9_9ENTE</name>
<organism evidence="1 2">
    <name type="scientific">Vagococcus silagei</name>
    <dbReference type="NCBI Taxonomy" id="2508885"/>
    <lineage>
        <taxon>Bacteria</taxon>
        <taxon>Bacillati</taxon>
        <taxon>Bacillota</taxon>
        <taxon>Bacilli</taxon>
        <taxon>Lactobacillales</taxon>
        <taxon>Enterococcaceae</taxon>
        <taxon>Vagococcus</taxon>
    </lineage>
</organism>
<evidence type="ECO:0000313" key="2">
    <source>
        <dbReference type="Proteomes" id="UP000310506"/>
    </source>
</evidence>
<dbReference type="RefSeq" id="WP_136137157.1">
    <property type="nucleotide sequence ID" value="NZ_SDGV01000017.1"/>
</dbReference>
<accession>A0A4S3B4Z9</accession>
<sequence length="327" mass="39634">MIKRGIIIDTKEAWVKNWLLYCDEKNIVPWEFDFKQCYLKNDIQASDSSLMLELDYLSNHLSERNKKLHPFAKENDKPHCDREPVYIYDLLDWNPQEIENLRGDCMNSFKTTFNRLLAVNKSPFSKENEVTWQEVFSEIPKLDKWYSEAKMSDIEKFYFNKHNLERLEKEKTTINLLQEIKRFSKLTHSIGNFIVLLSWMNQGRGIGNCRDYWDLTLKDLRDSWVHLEYGDKMWESFVKKYYLQPFVDSNYMVREFWHHHFENKVPNAIEEFEKFYFTVNLLIMERGKWITKILCEKLGLVDLTCYKKEELDKMANIRWFSEIITEE</sequence>
<reference evidence="1 2" key="1">
    <citation type="submission" date="2019-01" db="EMBL/GenBank/DDBJ databases">
        <title>Vagococcus silagei sp. nov. isolated from brewer's grain.</title>
        <authorList>
            <person name="Guu J.-R."/>
        </authorList>
    </citation>
    <scope>NUCLEOTIDE SEQUENCE [LARGE SCALE GENOMIC DNA]</scope>
    <source>
        <strain evidence="1 2">2B-2</strain>
    </source>
</reference>
<gene>
    <name evidence="1" type="ORF">ESZ54_08060</name>
</gene>
<protein>
    <submittedName>
        <fullName evidence="1">Uncharacterized protein</fullName>
    </submittedName>
</protein>
<keyword evidence="2" id="KW-1185">Reference proteome</keyword>